<reference evidence="2" key="1">
    <citation type="journal article" date="2020" name="Nature">
        <title>Giant virus diversity and host interactions through global metagenomics.</title>
        <authorList>
            <person name="Schulz F."/>
            <person name="Roux S."/>
            <person name="Paez-Espino D."/>
            <person name="Jungbluth S."/>
            <person name="Walsh D.A."/>
            <person name="Denef V.J."/>
            <person name="McMahon K.D."/>
            <person name="Konstantinidis K.T."/>
            <person name="Eloe-Fadrosh E.A."/>
            <person name="Kyrpides N.C."/>
            <person name="Woyke T."/>
        </authorList>
    </citation>
    <scope>NUCLEOTIDE SEQUENCE</scope>
    <source>
        <strain evidence="2">GVMAG-M-3300025626-8</strain>
    </source>
</reference>
<feature type="compositionally biased region" description="Basic and acidic residues" evidence="1">
    <location>
        <begin position="1165"/>
        <end position="1174"/>
    </location>
</feature>
<feature type="compositionally biased region" description="Polar residues" evidence="1">
    <location>
        <begin position="1204"/>
        <end position="1216"/>
    </location>
</feature>
<dbReference type="EMBL" id="MN740287">
    <property type="protein sequence ID" value="QHT98106.1"/>
    <property type="molecule type" value="Genomic_DNA"/>
</dbReference>
<feature type="compositionally biased region" description="Low complexity" evidence="1">
    <location>
        <begin position="899"/>
        <end position="933"/>
    </location>
</feature>
<feature type="compositionally biased region" description="Low complexity" evidence="1">
    <location>
        <begin position="953"/>
        <end position="976"/>
    </location>
</feature>
<feature type="region of interest" description="Disordered" evidence="1">
    <location>
        <begin position="997"/>
        <end position="1028"/>
    </location>
</feature>
<accession>A0A6C0J0A4</accession>
<name>A0A6C0J0A4_9ZZZZ</name>
<feature type="compositionally biased region" description="Low complexity" evidence="1">
    <location>
        <begin position="998"/>
        <end position="1021"/>
    </location>
</feature>
<feature type="region of interest" description="Disordered" evidence="1">
    <location>
        <begin position="952"/>
        <end position="983"/>
    </location>
</feature>
<sequence length="1463" mass="167389">MDDAFTKFIQFSKVNPPKVQNKNKNNLKDYDADMPMIDNLEAFAPKISKMMEVIVDDDYKRSKGAYFNGSKMSTLTKRFKQHAAGTDKPPLSHLGIHFIFLPTDNGSTLFDGEKDDRGRLLCRGHADDRGRCLGTISYAMKAYGIRVLTTNPKIKIGVDLDKDAYYKLLGWKQKNKKILEIASEKKPNDKTDNDDLCGDVKSKIDCIHKKFETSLEDCFKTLFKVLGDDTIDQGDDISENDCWKVCMALGGIPATESTLKTVAGIISPSQTKLKCQWKRKIRDLPKAVQNSLNQNGNHFLLERYRGMLDARNNKAALQFFLEIIHRGTLDEEALKAGKIIVKNPEIACNYKRAIMFTSPVVAEDEVKKLFTEPLNQDGLLVRFIAVHLPRAVGLNIKPADVIHKPDVPDNDGTDIQSSARAMRSCPFHKDNLSECIAEQVGGVHRRCYTSNNIVMRRDYQFEGEGGLQRLDEQRKAQFIMRDVMAAYAADCVDHANLHMRKNPSGNLNPDSILASVQVNGKSIPACRQKDRAVKKKYTSYPFLALMEFMPLTKSEFMYILFKHSREKKQSYGKFYEMINTLNASGSVTKLTKMMLHEFGKPLIAEDEGIIGTMLKHPKLKKDISLFVFEKNNINNVSKQFSEILKERKSLELEITNLFNFQIPDVEGWSDVDVIIESFAKMVSVESNATNNKFSLTNANMCIEAAARSPMNINKTEINNTNANNEVAINDLIANKCVYLHTWQFLSQLVIKYYNASLLMIKHKKKPDKKDLFSHIFNFIKGLINVSQRNGVSNKTFIERIPVLSKLTEYIKHLNSQKTHEFENIFQTIQNQAFDDPQKLPTIEVLSSGRMFVISAYLLRSKLGIQNVKSNNTSNNNGLYNFYENNNNNSARGYYTRNQNANSTSSNLNGNLGSAGNLENNTRNNARRQNTTQREPTMNERIREMAKNVAPWVNINNNNNNNTGNNNRNNARRQNTTQREPTMNERIREMAKNVAPWVNINNNNNNNTGNNNRNNARRQNTTQREPTMNERIREMAKNVAPWVNINNNNNNNTGNNNRNNARRQNTTQREPTMNERIREMAKNVAPWVNNNNNNNNNSEETPNNGDRSSPQRVKRTISAGTARKKRWDMKVKGTKKRKENNAMKRRTIKPNLPVLGGRKRQSSNNRDVKTQKINKENNNNSPINIEPSKPQSTINPTILGRRQRNSSSNDRGTTLRPNRTIRRALRPRKKLLDENGAEELINDFTYHFVRNKKNPLNVMKKIQQLGSEDIKLIRDMMRENSPYNETRNREELNQAVGDEAKHRLKNRITSEKFINSQKDRLRQILSMSLSRFKNDQLKKMFTLPLNELNDVENYNNNDNNDNKNISVATAFKILGLDKKTSTKQDAIKARRKIVLGKDPRYIGHPNLAENSNKKDATEEMQRVLVAFEVVIKYITDRRSKSVLKSKGVQKAINKKGKKKKAFLK</sequence>
<feature type="compositionally biased region" description="Basic and acidic residues" evidence="1">
    <location>
        <begin position="1071"/>
        <end position="1080"/>
    </location>
</feature>
<feature type="compositionally biased region" description="Low complexity" evidence="1">
    <location>
        <begin position="1043"/>
        <end position="1066"/>
    </location>
</feature>
<feature type="compositionally biased region" description="Low complexity" evidence="1">
    <location>
        <begin position="1175"/>
        <end position="1189"/>
    </location>
</feature>
<feature type="region of interest" description="Disordered" evidence="1">
    <location>
        <begin position="896"/>
        <end position="938"/>
    </location>
</feature>
<evidence type="ECO:0000256" key="1">
    <source>
        <dbReference type="SAM" id="MobiDB-lite"/>
    </source>
</evidence>
<feature type="compositionally biased region" description="Polar residues" evidence="1">
    <location>
        <begin position="1097"/>
        <end position="1110"/>
    </location>
</feature>
<feature type="compositionally biased region" description="Basic residues" evidence="1">
    <location>
        <begin position="1121"/>
        <end position="1147"/>
    </location>
</feature>
<organism evidence="2">
    <name type="scientific">viral metagenome</name>
    <dbReference type="NCBI Taxonomy" id="1070528"/>
    <lineage>
        <taxon>unclassified sequences</taxon>
        <taxon>metagenomes</taxon>
        <taxon>organismal metagenomes</taxon>
    </lineage>
</organism>
<feature type="region of interest" description="Disordered" evidence="1">
    <location>
        <begin position="1042"/>
        <end position="1216"/>
    </location>
</feature>
<evidence type="ECO:0000313" key="2">
    <source>
        <dbReference type="EMBL" id="QHT98106.1"/>
    </source>
</evidence>
<protein>
    <submittedName>
        <fullName evidence="2">Uncharacterized protein</fullName>
    </submittedName>
</protein>
<proteinExistence type="predicted"/>
<dbReference type="PANTHER" id="PTHR42264">
    <property type="entry name" value="EPHRIN_REC_LIKE DOMAIN-CONTAINING PROTEIN"/>
    <property type="match status" value="1"/>
</dbReference>